<dbReference type="PANTHER" id="PTHR30349">
    <property type="entry name" value="PHAGE INTEGRASE-RELATED"/>
    <property type="match status" value="1"/>
</dbReference>
<comment type="caution">
    <text evidence="5">The sequence shown here is derived from an EMBL/GenBank/DDBJ whole genome shotgun (WGS) entry which is preliminary data.</text>
</comment>
<accession>A0ABU7GZ49</accession>
<dbReference type="InterPro" id="IPR011010">
    <property type="entry name" value="DNA_brk_join_enz"/>
</dbReference>
<feature type="domain" description="Tyr recombinase" evidence="4">
    <location>
        <begin position="183"/>
        <end position="368"/>
    </location>
</feature>
<dbReference type="PANTHER" id="PTHR30349:SF41">
    <property type="entry name" value="INTEGRASE_RECOMBINASE PROTEIN MJ0367-RELATED"/>
    <property type="match status" value="1"/>
</dbReference>
<dbReference type="PROSITE" id="PS51898">
    <property type="entry name" value="TYR_RECOMBINASE"/>
    <property type="match status" value="1"/>
</dbReference>
<comment type="similarity">
    <text evidence="1">Belongs to the 'phage' integrase family.</text>
</comment>
<dbReference type="SUPFAM" id="SSF56349">
    <property type="entry name" value="DNA breaking-rejoining enzymes"/>
    <property type="match status" value="1"/>
</dbReference>
<evidence type="ECO:0000256" key="1">
    <source>
        <dbReference type="ARBA" id="ARBA00008857"/>
    </source>
</evidence>
<name>A0ABU7GZ49_9SPHI</name>
<protein>
    <submittedName>
        <fullName evidence="5">Site-specific integrase</fullName>
    </submittedName>
</protein>
<evidence type="ECO:0000256" key="3">
    <source>
        <dbReference type="ARBA" id="ARBA00023172"/>
    </source>
</evidence>
<proteinExistence type="inferred from homology"/>
<dbReference type="Gene3D" id="1.10.443.10">
    <property type="entry name" value="Intergrase catalytic core"/>
    <property type="match status" value="1"/>
</dbReference>
<dbReference type="InterPro" id="IPR002104">
    <property type="entry name" value="Integrase_catalytic"/>
</dbReference>
<evidence type="ECO:0000313" key="5">
    <source>
        <dbReference type="EMBL" id="MEE1884360.1"/>
    </source>
</evidence>
<dbReference type="Pfam" id="PF00589">
    <property type="entry name" value="Phage_integrase"/>
    <property type="match status" value="1"/>
</dbReference>
<sequence length="370" mass="43019">MFTQPKIHLPKSANDRVYIEFYYNGKRYREYNGNRLNISINPNQTNVLKDKKRLLNVLLYEFTKALKAGWNPTSRDKIPSLKNALQEVIEEKLNSNLTVLYKRNLKSVHKMFINHLTSDELKGITDHLSLRSIETFLNQFQSSERNYINRRRCLGTLFNEIVRKGYASKNLVKSTKSAKAKASLHVPYTRDELKNILSFLESYSDNLYLCCLLTYGCLLRPHHEIRLLKSKNIVNNVSQIQLSGSENKSKKNRIVPIPAFIQNILRERISRANDSNANIFTMSTNAYNPGYFNVLWNKAKPMMKKNKLLRDNQTIYSFRHTAALDIYRKTKDLHILQQLLGHSDMIVTLKYLRGLGVSTNDELRSVMPDL</sequence>
<keyword evidence="3" id="KW-0233">DNA recombination</keyword>
<reference evidence="5 6" key="1">
    <citation type="submission" date="2024-01" db="EMBL/GenBank/DDBJ databases">
        <title>Pedobacter sp. nov., isolated from oil-contaminated soil.</title>
        <authorList>
            <person name="Le N.T.T."/>
        </authorList>
    </citation>
    <scope>NUCLEOTIDE SEQUENCE [LARGE SCALE GENOMIC DNA]</scope>
    <source>
        <strain evidence="5 6">VNH31</strain>
    </source>
</reference>
<dbReference type="EMBL" id="JAZDQU010000001">
    <property type="protein sequence ID" value="MEE1884360.1"/>
    <property type="molecule type" value="Genomic_DNA"/>
</dbReference>
<dbReference type="CDD" id="cd00397">
    <property type="entry name" value="DNA_BRE_C"/>
    <property type="match status" value="1"/>
</dbReference>
<evidence type="ECO:0000259" key="4">
    <source>
        <dbReference type="PROSITE" id="PS51898"/>
    </source>
</evidence>
<dbReference type="Proteomes" id="UP001337681">
    <property type="component" value="Unassembled WGS sequence"/>
</dbReference>
<dbReference type="InterPro" id="IPR050090">
    <property type="entry name" value="Tyrosine_recombinase_XerCD"/>
</dbReference>
<dbReference type="InterPro" id="IPR013762">
    <property type="entry name" value="Integrase-like_cat_sf"/>
</dbReference>
<evidence type="ECO:0000313" key="6">
    <source>
        <dbReference type="Proteomes" id="UP001337681"/>
    </source>
</evidence>
<gene>
    <name evidence="5" type="ORF">VRU49_02900</name>
</gene>
<keyword evidence="6" id="KW-1185">Reference proteome</keyword>
<dbReference type="RefSeq" id="WP_330145277.1">
    <property type="nucleotide sequence ID" value="NZ_JAZDQU010000001.1"/>
</dbReference>
<evidence type="ECO:0000256" key="2">
    <source>
        <dbReference type="ARBA" id="ARBA00023125"/>
    </source>
</evidence>
<keyword evidence="2" id="KW-0238">DNA-binding</keyword>
<organism evidence="5 6">
    <name type="scientific">Pedobacter flavus</name>
    <dbReference type="NCBI Taxonomy" id="3113906"/>
    <lineage>
        <taxon>Bacteria</taxon>
        <taxon>Pseudomonadati</taxon>
        <taxon>Bacteroidota</taxon>
        <taxon>Sphingobacteriia</taxon>
        <taxon>Sphingobacteriales</taxon>
        <taxon>Sphingobacteriaceae</taxon>
        <taxon>Pedobacter</taxon>
    </lineage>
</organism>